<evidence type="ECO:0000256" key="6">
    <source>
        <dbReference type="PROSITE-ProRule" id="PRU01240"/>
    </source>
</evidence>
<dbReference type="InterPro" id="IPR036852">
    <property type="entry name" value="Peptidase_S8/S53_dom_sf"/>
</dbReference>
<dbReference type="PANTHER" id="PTHR43806">
    <property type="entry name" value="PEPTIDASE S8"/>
    <property type="match status" value="1"/>
</dbReference>
<feature type="chain" id="PRO_5030560219" evidence="8">
    <location>
        <begin position="23"/>
        <end position="792"/>
    </location>
</feature>
<feature type="compositionally biased region" description="Pro residues" evidence="7">
    <location>
        <begin position="37"/>
        <end position="73"/>
    </location>
</feature>
<evidence type="ECO:0000313" key="10">
    <source>
        <dbReference type="EMBL" id="NJB95915.1"/>
    </source>
</evidence>
<evidence type="ECO:0000256" key="3">
    <source>
        <dbReference type="ARBA" id="ARBA00022729"/>
    </source>
</evidence>
<dbReference type="GO" id="GO:0004252">
    <property type="term" value="F:serine-type endopeptidase activity"/>
    <property type="evidence" value="ECO:0007669"/>
    <property type="project" value="UniProtKB-UniRule"/>
</dbReference>
<dbReference type="PROSITE" id="PS00138">
    <property type="entry name" value="SUBTILASE_SER"/>
    <property type="match status" value="1"/>
</dbReference>
<evidence type="ECO:0000256" key="7">
    <source>
        <dbReference type="SAM" id="MobiDB-lite"/>
    </source>
</evidence>
<dbReference type="PANTHER" id="PTHR43806:SF11">
    <property type="entry name" value="CEREVISIN-RELATED"/>
    <property type="match status" value="1"/>
</dbReference>
<comment type="caution">
    <text evidence="10">The sequence shown here is derived from an EMBL/GenBank/DDBJ whole genome shotgun (WGS) entry which is preliminary data.</text>
</comment>
<dbReference type="InterPro" id="IPR034061">
    <property type="entry name" value="Peptidases_S8_Autotransporter"/>
</dbReference>
<feature type="active site" description="Charge relay system" evidence="6">
    <location>
        <position position="156"/>
    </location>
</feature>
<dbReference type="Proteomes" id="UP000531251">
    <property type="component" value="Unassembled WGS sequence"/>
</dbReference>
<name>A0A7X5XX74_9SPHN</name>
<evidence type="ECO:0000256" key="2">
    <source>
        <dbReference type="ARBA" id="ARBA00022670"/>
    </source>
</evidence>
<dbReference type="PRINTS" id="PR00723">
    <property type="entry name" value="SUBTILISIN"/>
</dbReference>
<dbReference type="PROSITE" id="PS51892">
    <property type="entry name" value="SUBTILASE"/>
    <property type="match status" value="1"/>
</dbReference>
<keyword evidence="11" id="KW-1185">Reference proteome</keyword>
<dbReference type="AlphaFoldDB" id="A0A7X5XX74"/>
<evidence type="ECO:0000259" key="9">
    <source>
        <dbReference type="Pfam" id="PF00082"/>
    </source>
</evidence>
<gene>
    <name evidence="10" type="ORF">GGR89_000207</name>
</gene>
<evidence type="ECO:0000256" key="8">
    <source>
        <dbReference type="SAM" id="SignalP"/>
    </source>
</evidence>
<accession>A0A7X5XX74</accession>
<evidence type="ECO:0000313" key="11">
    <source>
        <dbReference type="Proteomes" id="UP000531251"/>
    </source>
</evidence>
<keyword evidence="4 6" id="KW-0378">Hydrolase</keyword>
<evidence type="ECO:0000256" key="1">
    <source>
        <dbReference type="ARBA" id="ARBA00011073"/>
    </source>
</evidence>
<dbReference type="CDD" id="cd04848">
    <property type="entry name" value="Peptidases_S8_Autotransporter_serine_protease_like"/>
    <property type="match status" value="1"/>
</dbReference>
<dbReference type="PROSITE" id="PS51257">
    <property type="entry name" value="PROKAR_LIPOPROTEIN"/>
    <property type="match status" value="1"/>
</dbReference>
<dbReference type="GO" id="GO:0006508">
    <property type="term" value="P:proteolysis"/>
    <property type="evidence" value="ECO:0007669"/>
    <property type="project" value="UniProtKB-KW"/>
</dbReference>
<proteinExistence type="inferred from homology"/>
<feature type="region of interest" description="Disordered" evidence="7">
    <location>
        <begin position="33"/>
        <end position="79"/>
    </location>
</feature>
<keyword evidence="5 6" id="KW-0720">Serine protease</keyword>
<dbReference type="RefSeq" id="WP_241217935.1">
    <property type="nucleotide sequence ID" value="NZ_BAAADY010000008.1"/>
</dbReference>
<feature type="active site" description="Charge relay system" evidence="6">
    <location>
        <position position="329"/>
    </location>
</feature>
<keyword evidence="3 8" id="KW-0732">Signal</keyword>
<dbReference type="InterPro" id="IPR023828">
    <property type="entry name" value="Peptidase_S8_Ser-AS"/>
</dbReference>
<reference evidence="10 11" key="1">
    <citation type="submission" date="2020-03" db="EMBL/GenBank/DDBJ databases">
        <title>Genomic Encyclopedia of Type Strains, Phase IV (KMG-IV): sequencing the most valuable type-strain genomes for metagenomic binning, comparative biology and taxonomic classification.</title>
        <authorList>
            <person name="Goeker M."/>
        </authorList>
    </citation>
    <scope>NUCLEOTIDE SEQUENCE [LARGE SCALE GENOMIC DNA]</scope>
    <source>
        <strain evidence="10 11">DSM 7225</strain>
    </source>
</reference>
<feature type="signal peptide" evidence="8">
    <location>
        <begin position="1"/>
        <end position="22"/>
    </location>
</feature>
<dbReference type="Gene3D" id="3.40.50.200">
    <property type="entry name" value="Peptidase S8/S53 domain"/>
    <property type="match status" value="1"/>
</dbReference>
<protein>
    <submittedName>
        <fullName evidence="10">Subtilisin family serine protease</fullName>
    </submittedName>
</protein>
<dbReference type="EMBL" id="JAATJB010000001">
    <property type="protein sequence ID" value="NJB95915.1"/>
    <property type="molecule type" value="Genomic_DNA"/>
</dbReference>
<sequence length="792" mass="80437">MRVALRVGWMHTAALGGLVALGACSGGGGGGIASTPAPAPAQIPAPTPTPTPAPTPTPTPTPVPSPTPTPTPVPTTNYDTTEYRATVGAVSMNALVAYKNGATGSGIKVGVIDSGIDVQSAEFGDCSGGLGVGTCRILASSSDPGGNGSVDDVGGHGTAVAFTIAGRRNAAGTQGVAFNSQLVVERADQPGSCNGTDTSTCKFSDTAIAQGLDRARQAGARVVNISLGGDSASSALASAIDRATAAGVIVVIAAGNDGSANPDAFTSAATNAAISRGLVIIAGSVNSSDTISSFSNRAGSSAAVYLAAVGEGVRAPDANNTAYIWSGTSFSAPQITGAIALLAQAFPNLTGKQIVDLLYATARDAGDAGVDPIYGRGVLDLTRAFQPVGTMSVAGTSAVISPTINGTLSGPMGDASQGALGMAALDSFGRAYATTITNSFQRQSLSRNLPALMATRDRSFSIGGDQVRVAVSLVPTVDSVRIERLGITSRDAGVARMLATTVSGRLGSKAQFAFGASQTGNVLTAQLAGRDDPAFLIARDPLSNAGFDTDVGGSAAVRQMIGPWGLTVASEVGDVLSQRAGDAAALQARWLRFGYDRSTVAVDRRFGGLNASVGVTRLSEDNTVLGARFSAGLGAARASSLFADLGLRWDLGLGLSVGGSLRQGWTNVRLREGIQGAGLLRTNAWAADIGKDGLFGSDSIGLRIAQPLRVARGGIGLTLPQGWDYDTLSVTSWSSQRINLAPVGREIDYELRYHWRFADGDVSSNLFLRRQPGNIAAMPSDLGGAVRLSWGF</sequence>
<evidence type="ECO:0000256" key="5">
    <source>
        <dbReference type="ARBA" id="ARBA00022825"/>
    </source>
</evidence>
<evidence type="ECO:0000256" key="4">
    <source>
        <dbReference type="ARBA" id="ARBA00022801"/>
    </source>
</evidence>
<dbReference type="InterPro" id="IPR000209">
    <property type="entry name" value="Peptidase_S8/S53_dom"/>
</dbReference>
<dbReference type="SUPFAM" id="SSF52743">
    <property type="entry name" value="Subtilisin-like"/>
    <property type="match status" value="1"/>
</dbReference>
<feature type="active site" description="Charge relay system" evidence="6">
    <location>
        <position position="113"/>
    </location>
</feature>
<dbReference type="Pfam" id="PF00082">
    <property type="entry name" value="Peptidase_S8"/>
    <property type="match status" value="1"/>
</dbReference>
<keyword evidence="2 6" id="KW-0645">Protease</keyword>
<comment type="similarity">
    <text evidence="1 6">Belongs to the peptidase S8 family.</text>
</comment>
<dbReference type="InterPro" id="IPR050131">
    <property type="entry name" value="Peptidase_S8_subtilisin-like"/>
</dbReference>
<dbReference type="InterPro" id="IPR015500">
    <property type="entry name" value="Peptidase_S8_subtilisin-rel"/>
</dbReference>
<organism evidence="10 11">
    <name type="scientific">Sphingomonas trueperi</name>
    <dbReference type="NCBI Taxonomy" id="53317"/>
    <lineage>
        <taxon>Bacteria</taxon>
        <taxon>Pseudomonadati</taxon>
        <taxon>Pseudomonadota</taxon>
        <taxon>Alphaproteobacteria</taxon>
        <taxon>Sphingomonadales</taxon>
        <taxon>Sphingomonadaceae</taxon>
        <taxon>Sphingomonas</taxon>
    </lineage>
</organism>
<feature type="domain" description="Peptidase S8/S53" evidence="9">
    <location>
        <begin position="104"/>
        <end position="377"/>
    </location>
</feature>